<proteinExistence type="predicted"/>
<evidence type="ECO:0000313" key="2">
    <source>
        <dbReference type="EMBL" id="ANI93405.1"/>
    </source>
</evidence>
<protein>
    <submittedName>
        <fullName evidence="2">Uncharacterized protein</fullName>
    </submittedName>
</protein>
<name>A0A173LMA2_9ACTN</name>
<dbReference type="AlphaFoldDB" id="A0A173LMA2"/>
<sequence length="207" mass="21055">MVARAMKPSTRIAVGIVAATGLAASSPFGATANAQTDTVDAALGSVTSGSVGIGGAIGSGEATGSLPGQCTAVDPTFGSLGIGQRNYTTAVSGEQPGHTAFLVDQNLPSEGSTKTEDPVINWKNEDTGETGTVTQYPLPGHIHWFEFQGEDVWGADIETGPGRITWTFDAHETGIFIPGLSVEMITGGLVPPPVLPYTGCGGEVVVP</sequence>
<keyword evidence="1" id="KW-0732">Signal</keyword>
<dbReference type="Proteomes" id="UP000186104">
    <property type="component" value="Chromosome"/>
</dbReference>
<evidence type="ECO:0000313" key="3">
    <source>
        <dbReference type="Proteomes" id="UP000186104"/>
    </source>
</evidence>
<keyword evidence="3" id="KW-1185">Reference proteome</keyword>
<feature type="signal peptide" evidence="1">
    <location>
        <begin position="1"/>
        <end position="30"/>
    </location>
</feature>
<dbReference type="KEGG" id="dtm:BJL86_2645"/>
<feature type="chain" id="PRO_5038507829" evidence="1">
    <location>
        <begin position="31"/>
        <end position="207"/>
    </location>
</feature>
<evidence type="ECO:0000256" key="1">
    <source>
        <dbReference type="SAM" id="SignalP"/>
    </source>
</evidence>
<gene>
    <name evidence="2" type="ORF">BJL86_2645</name>
</gene>
<dbReference type="EMBL" id="CP015961">
    <property type="protein sequence ID" value="ANI93405.1"/>
    <property type="molecule type" value="Genomic_DNA"/>
</dbReference>
<reference evidence="2 3" key="1">
    <citation type="submission" date="2016-06" db="EMBL/GenBank/DDBJ databases">
        <title>Complete genome sequence of a saline-alkali tolerant type strain Dietzia timorensis ID05-A0528T.</title>
        <authorList>
            <person name="Wu X."/>
        </authorList>
    </citation>
    <scope>NUCLEOTIDE SEQUENCE [LARGE SCALE GENOMIC DNA]</scope>
    <source>
        <strain evidence="2 3">ID05-A0528</strain>
    </source>
</reference>
<organism evidence="2 3">
    <name type="scientific">Dietzia timorensis</name>
    <dbReference type="NCBI Taxonomy" id="499555"/>
    <lineage>
        <taxon>Bacteria</taxon>
        <taxon>Bacillati</taxon>
        <taxon>Actinomycetota</taxon>
        <taxon>Actinomycetes</taxon>
        <taxon>Mycobacteriales</taxon>
        <taxon>Dietziaceae</taxon>
        <taxon>Dietzia</taxon>
    </lineage>
</organism>
<accession>A0A173LMA2</accession>